<sequence length="224" mass="24077">MIPADFRLILFTVGSAALAVMIALPFAIALGWLLAKKRWRGKTLVEAIVLLPLVVPPVVTGLVLLMLFGRNGPLGQPLEAWFGIEVIFTWKAVVIAMAVMSFPLLLGSIRTAFEEIPEPLENAARTLGTRPWRVFFRVSLPQAKRGIASGVLLGFSRSLGEFGATIMVAGFIPGVTETLPLAIYRGVQSGDDSRAWMLAGVSVGIAVLCVALRQWVAKSAGPRL</sequence>
<evidence type="ECO:0000256" key="6">
    <source>
        <dbReference type="ARBA" id="ARBA00022505"/>
    </source>
</evidence>
<dbReference type="Proteomes" id="UP001374893">
    <property type="component" value="Chromosome"/>
</dbReference>
<dbReference type="PANTHER" id="PTHR30183:SF3">
    <property type="entry name" value="MOLYBDENUM TRANSPORT SYSTEM PERMEASE PROTEIN MODB"/>
    <property type="match status" value="1"/>
</dbReference>
<dbReference type="InterPro" id="IPR035906">
    <property type="entry name" value="MetI-like_sf"/>
</dbReference>
<dbReference type="InterPro" id="IPR000515">
    <property type="entry name" value="MetI-like"/>
</dbReference>
<evidence type="ECO:0000256" key="5">
    <source>
        <dbReference type="ARBA" id="ARBA00022475"/>
    </source>
</evidence>
<dbReference type="Pfam" id="PF00528">
    <property type="entry name" value="BPD_transp_1"/>
    <property type="match status" value="1"/>
</dbReference>
<evidence type="ECO:0000256" key="1">
    <source>
        <dbReference type="ARBA" id="ARBA00002949"/>
    </source>
</evidence>
<comment type="function">
    <text evidence="1 11">Part of the binding-protein-dependent transport system for molybdenum; probably responsible for the translocation of the substrate across the membrane.</text>
</comment>
<evidence type="ECO:0000313" key="13">
    <source>
        <dbReference type="EMBL" id="BCX47923.1"/>
    </source>
</evidence>
<feature type="transmembrane region" description="Helical" evidence="10">
    <location>
        <begin position="80"/>
        <end position="106"/>
    </location>
</feature>
<reference evidence="13 14" key="1">
    <citation type="submission" date="2021-06" db="EMBL/GenBank/DDBJ databases">
        <title>Complete genome of Haloferula helveola possessing various polysaccharide degrading enzymes.</title>
        <authorList>
            <person name="Takami H."/>
            <person name="Huang C."/>
            <person name="Hamasaki K."/>
        </authorList>
    </citation>
    <scope>NUCLEOTIDE SEQUENCE [LARGE SCALE GENOMIC DNA]</scope>
    <source>
        <strain evidence="13 14">CN-1</strain>
    </source>
</reference>
<evidence type="ECO:0000256" key="9">
    <source>
        <dbReference type="ARBA" id="ARBA00023136"/>
    </source>
</evidence>
<evidence type="ECO:0000259" key="12">
    <source>
        <dbReference type="PROSITE" id="PS50928"/>
    </source>
</evidence>
<dbReference type="SUPFAM" id="SSF161098">
    <property type="entry name" value="MetI-like"/>
    <property type="match status" value="1"/>
</dbReference>
<feature type="transmembrane region" description="Helical" evidence="10">
    <location>
        <begin position="195"/>
        <end position="216"/>
    </location>
</feature>
<dbReference type="InterPro" id="IPR011867">
    <property type="entry name" value="ModB_ABC"/>
</dbReference>
<keyword evidence="5 11" id="KW-1003">Cell membrane</keyword>
<dbReference type="PROSITE" id="PS50928">
    <property type="entry name" value="ABC_TM1"/>
    <property type="match status" value="1"/>
</dbReference>
<feature type="transmembrane region" description="Helical" evidence="10">
    <location>
        <begin position="162"/>
        <end position="183"/>
    </location>
</feature>
<feature type="transmembrane region" description="Helical" evidence="10">
    <location>
        <begin position="6"/>
        <end position="35"/>
    </location>
</feature>
<organism evidence="13 14">
    <name type="scientific">Haloferula helveola</name>
    <dbReference type="NCBI Taxonomy" id="490095"/>
    <lineage>
        <taxon>Bacteria</taxon>
        <taxon>Pseudomonadati</taxon>
        <taxon>Verrucomicrobiota</taxon>
        <taxon>Verrucomicrobiia</taxon>
        <taxon>Verrucomicrobiales</taxon>
        <taxon>Verrucomicrobiaceae</taxon>
        <taxon>Haloferula</taxon>
    </lineage>
</organism>
<evidence type="ECO:0000313" key="14">
    <source>
        <dbReference type="Proteomes" id="UP001374893"/>
    </source>
</evidence>
<keyword evidence="6 11" id="KW-0500">Molybdenum</keyword>
<dbReference type="PANTHER" id="PTHR30183">
    <property type="entry name" value="MOLYBDENUM TRANSPORT SYSTEM PERMEASE PROTEIN MODB"/>
    <property type="match status" value="1"/>
</dbReference>
<keyword evidence="4 10" id="KW-0813">Transport</keyword>
<evidence type="ECO:0000256" key="3">
    <source>
        <dbReference type="ARBA" id="ARBA00007069"/>
    </source>
</evidence>
<name>A0ABM7RLF1_9BACT</name>
<keyword evidence="7 10" id="KW-0812">Transmembrane</keyword>
<dbReference type="NCBIfam" id="NF038017">
    <property type="entry name" value="ABC_perm1"/>
    <property type="match status" value="1"/>
</dbReference>
<dbReference type="EMBL" id="AP024702">
    <property type="protein sequence ID" value="BCX47923.1"/>
    <property type="molecule type" value="Genomic_DNA"/>
</dbReference>
<feature type="domain" description="ABC transmembrane type-1" evidence="12">
    <location>
        <begin position="9"/>
        <end position="216"/>
    </location>
</feature>
<evidence type="ECO:0000256" key="11">
    <source>
        <dbReference type="RuleBase" id="RU365097"/>
    </source>
</evidence>
<keyword evidence="14" id="KW-1185">Reference proteome</keyword>
<feature type="transmembrane region" description="Helical" evidence="10">
    <location>
        <begin position="47"/>
        <end position="68"/>
    </location>
</feature>
<comment type="similarity">
    <text evidence="3 11">Belongs to the binding-protein-dependent transport system permease family. CysTW subfamily.</text>
</comment>
<evidence type="ECO:0000256" key="8">
    <source>
        <dbReference type="ARBA" id="ARBA00022989"/>
    </source>
</evidence>
<dbReference type="InterPro" id="IPR049783">
    <property type="entry name" value="ABC_perm_TupB-like"/>
</dbReference>
<keyword evidence="9 10" id="KW-0472">Membrane</keyword>
<accession>A0ABM7RLF1</accession>
<evidence type="ECO:0000256" key="7">
    <source>
        <dbReference type="ARBA" id="ARBA00022692"/>
    </source>
</evidence>
<gene>
    <name evidence="13" type="primary">modB</name>
    <name evidence="13" type="ORF">HAHE_18310</name>
</gene>
<evidence type="ECO:0000256" key="4">
    <source>
        <dbReference type="ARBA" id="ARBA00022448"/>
    </source>
</evidence>
<comment type="subcellular location">
    <subcellularLocation>
        <location evidence="2 10">Cell membrane</location>
        <topology evidence="2 10">Multi-pass membrane protein</topology>
    </subcellularLocation>
</comment>
<protein>
    <recommendedName>
        <fullName evidence="11">Molybdenum transport system permease</fullName>
    </recommendedName>
</protein>
<evidence type="ECO:0000256" key="10">
    <source>
        <dbReference type="RuleBase" id="RU363032"/>
    </source>
</evidence>
<evidence type="ECO:0000256" key="2">
    <source>
        <dbReference type="ARBA" id="ARBA00004651"/>
    </source>
</evidence>
<dbReference type="NCBIfam" id="TIGR02141">
    <property type="entry name" value="modB_ABC"/>
    <property type="match status" value="1"/>
</dbReference>
<proteinExistence type="inferred from homology"/>
<dbReference type="CDD" id="cd06261">
    <property type="entry name" value="TM_PBP2"/>
    <property type="match status" value="1"/>
</dbReference>
<keyword evidence="8 10" id="KW-1133">Transmembrane helix</keyword>
<dbReference type="RefSeq" id="WP_338690396.1">
    <property type="nucleotide sequence ID" value="NZ_AP024702.1"/>
</dbReference>
<dbReference type="Gene3D" id="1.10.3720.10">
    <property type="entry name" value="MetI-like"/>
    <property type="match status" value="1"/>
</dbReference>